<reference evidence="13" key="1">
    <citation type="journal article" date="2016" name="Front. Microbiol.">
        <title>Complete Genome Sequence of Clostridium estertheticum DSM 8809, a Microbe Identified in Spoiled Vacuum Packed Beef.</title>
        <authorList>
            <person name="Yu Z."/>
            <person name="Gunn L."/>
            <person name="Brennan E."/>
            <person name="Reid R."/>
            <person name="Wall P.G."/>
            <person name="Gaora O.P."/>
            <person name="Hurley D."/>
            <person name="Bolton D."/>
            <person name="Fanning S."/>
        </authorList>
    </citation>
    <scope>NUCLEOTIDE SEQUENCE [LARGE SCALE GENOMIC DNA]</scope>
    <source>
        <strain evidence="13">DSM 8809</strain>
    </source>
</reference>
<dbReference type="GO" id="GO:0005886">
    <property type="term" value="C:plasma membrane"/>
    <property type="evidence" value="ECO:0007669"/>
    <property type="project" value="UniProtKB-SubCell"/>
</dbReference>
<keyword evidence="4 9" id="KW-1133">Transmembrane helix</keyword>
<feature type="domain" description="Methyl-accepting transducer" evidence="10">
    <location>
        <begin position="300"/>
        <end position="557"/>
    </location>
</feature>
<keyword evidence="6 8" id="KW-0807">Transducer</keyword>
<evidence type="ECO:0000256" key="5">
    <source>
        <dbReference type="ARBA" id="ARBA00023136"/>
    </source>
</evidence>
<dbReference type="SMART" id="SM00304">
    <property type="entry name" value="HAMP"/>
    <property type="match status" value="1"/>
</dbReference>
<dbReference type="Pfam" id="PF17200">
    <property type="entry name" value="sCache_2"/>
    <property type="match status" value="1"/>
</dbReference>
<dbReference type="Pfam" id="PF00672">
    <property type="entry name" value="HAMP"/>
    <property type="match status" value="1"/>
</dbReference>
<evidence type="ECO:0000256" key="1">
    <source>
        <dbReference type="ARBA" id="ARBA00004651"/>
    </source>
</evidence>
<evidence type="ECO:0000259" key="11">
    <source>
        <dbReference type="PROSITE" id="PS50885"/>
    </source>
</evidence>
<dbReference type="PANTHER" id="PTHR32089:SF112">
    <property type="entry name" value="LYSOZYME-LIKE PROTEIN-RELATED"/>
    <property type="match status" value="1"/>
</dbReference>
<dbReference type="SMART" id="SM01049">
    <property type="entry name" value="Cache_2"/>
    <property type="match status" value="1"/>
</dbReference>
<dbReference type="GO" id="GO:0007165">
    <property type="term" value="P:signal transduction"/>
    <property type="evidence" value="ECO:0007669"/>
    <property type="project" value="UniProtKB-KW"/>
</dbReference>
<dbReference type="CDD" id="cd06225">
    <property type="entry name" value="HAMP"/>
    <property type="match status" value="1"/>
</dbReference>
<evidence type="ECO:0000256" key="9">
    <source>
        <dbReference type="SAM" id="Phobius"/>
    </source>
</evidence>
<dbReference type="InterPro" id="IPR003660">
    <property type="entry name" value="HAMP_dom"/>
</dbReference>
<evidence type="ECO:0000256" key="8">
    <source>
        <dbReference type="PROSITE-ProRule" id="PRU00284"/>
    </source>
</evidence>
<dbReference type="Gene3D" id="1.10.287.950">
    <property type="entry name" value="Methyl-accepting chemotaxis protein"/>
    <property type="match status" value="1"/>
</dbReference>
<evidence type="ECO:0000256" key="4">
    <source>
        <dbReference type="ARBA" id="ARBA00022989"/>
    </source>
</evidence>
<evidence type="ECO:0000256" key="3">
    <source>
        <dbReference type="ARBA" id="ARBA00022692"/>
    </source>
</evidence>
<feature type="domain" description="HAMP" evidence="11">
    <location>
        <begin position="228"/>
        <end position="281"/>
    </location>
</feature>
<evidence type="ECO:0000313" key="12">
    <source>
        <dbReference type="EMBL" id="APC39562.1"/>
    </source>
</evidence>
<dbReference type="OrthoDB" id="9810264at2"/>
<dbReference type="STRING" id="1552.A7L45_05515"/>
<dbReference type="GO" id="GO:0006935">
    <property type="term" value="P:chemotaxis"/>
    <property type="evidence" value="ECO:0007669"/>
    <property type="project" value="InterPro"/>
</dbReference>
<dbReference type="RefSeq" id="WP_071611855.1">
    <property type="nucleotide sequence ID" value="NZ_CP015756.1"/>
</dbReference>
<sequence>MKKANNKTKGLNIKTKLIIVTGMLLLIPVIALGLISYKVAKNELENSGKVLLKNSVEMTLMVISENQKLVDEGKLTLDEAKERTREYMLGKKQADGTRPINKKISLGKSGYLLAYTKDGVEAAHPTLEGKSVIDVKDKKDGSYFVKEQIRIASNGGGYLTYFWTPANSDKIASKITYQRLDPNWGWTVSAGTYTNDFNVGSNKILGTTLLVLLAVLVLGGAVIILFAEHISAPIKKIGKAVDVVASGNLSIPDLNIKNRDEIGKLNESFNRMVKNVNELISSVKDSATVVFESSQVLDSIVDENTASINEVAASVDEIARGSSEQAIETQNGVSRVKILADKIELVTALSVKTNEVTEATVVIGSKGFSAFEQLIEKTDENSKASGKVSDIILEVDRSSIEIGAITQAISQISEQTNLLALNAAIEAARAGEQGKGFAVVAEEVRKLASESAISAAKVRELIDGIQKKSKDAVIAMEVGNEIAKEQSKSVIDAKSIFVQILEAIGKISEDMKSIKGYSLEMETEKNVIIEILETLSASTEENSAATQQVAATTEEQLASIDQIVSHTQDLKNLAVKLTAAVDEFQV</sequence>
<evidence type="ECO:0000259" key="10">
    <source>
        <dbReference type="PROSITE" id="PS50111"/>
    </source>
</evidence>
<dbReference type="AlphaFoldDB" id="A0A1J0GDX8"/>
<dbReference type="PROSITE" id="PS50885">
    <property type="entry name" value="HAMP"/>
    <property type="match status" value="1"/>
</dbReference>
<dbReference type="InterPro" id="IPR004090">
    <property type="entry name" value="Chemotax_Me-accpt_rcpt"/>
</dbReference>
<organism evidence="12 13">
    <name type="scientific">Clostridium estertheticum subsp. estertheticum</name>
    <dbReference type="NCBI Taxonomy" id="1552"/>
    <lineage>
        <taxon>Bacteria</taxon>
        <taxon>Bacillati</taxon>
        <taxon>Bacillota</taxon>
        <taxon>Clostridia</taxon>
        <taxon>Eubacteriales</taxon>
        <taxon>Clostridiaceae</taxon>
        <taxon>Clostridium</taxon>
    </lineage>
</organism>
<dbReference type="SMART" id="SM00283">
    <property type="entry name" value="MA"/>
    <property type="match status" value="1"/>
</dbReference>
<dbReference type="Gene3D" id="6.10.340.10">
    <property type="match status" value="1"/>
</dbReference>
<dbReference type="Pfam" id="PF00015">
    <property type="entry name" value="MCPsignal"/>
    <property type="match status" value="1"/>
</dbReference>
<dbReference type="GO" id="GO:0004888">
    <property type="term" value="F:transmembrane signaling receptor activity"/>
    <property type="evidence" value="ECO:0007669"/>
    <property type="project" value="InterPro"/>
</dbReference>
<evidence type="ECO:0000256" key="2">
    <source>
        <dbReference type="ARBA" id="ARBA00022475"/>
    </source>
</evidence>
<comment type="similarity">
    <text evidence="7">Belongs to the methyl-accepting chemotaxis (MCP) protein family.</text>
</comment>
<dbReference type="CDD" id="cd18774">
    <property type="entry name" value="PDC2_HK_sensor"/>
    <property type="match status" value="1"/>
</dbReference>
<dbReference type="InterPro" id="IPR004089">
    <property type="entry name" value="MCPsignal_dom"/>
</dbReference>
<dbReference type="InterPro" id="IPR033480">
    <property type="entry name" value="sCache_2"/>
</dbReference>
<accession>A0A1J0GDX8</accession>
<comment type="subcellular location">
    <subcellularLocation>
        <location evidence="1">Cell membrane</location>
        <topology evidence="1">Multi-pass membrane protein</topology>
    </subcellularLocation>
</comment>
<dbReference type="Gene3D" id="3.30.450.20">
    <property type="entry name" value="PAS domain"/>
    <property type="match status" value="1"/>
</dbReference>
<evidence type="ECO:0000256" key="6">
    <source>
        <dbReference type="ARBA" id="ARBA00023224"/>
    </source>
</evidence>
<evidence type="ECO:0000313" key="13">
    <source>
        <dbReference type="Proteomes" id="UP000182569"/>
    </source>
</evidence>
<keyword evidence="5 9" id="KW-0472">Membrane</keyword>
<keyword evidence="2" id="KW-1003">Cell membrane</keyword>
<dbReference type="PRINTS" id="PR00260">
    <property type="entry name" value="CHEMTRNSDUCR"/>
</dbReference>
<feature type="transmembrane region" description="Helical" evidence="9">
    <location>
        <begin position="204"/>
        <end position="227"/>
    </location>
</feature>
<dbReference type="EMBL" id="CP015756">
    <property type="protein sequence ID" value="APC39562.1"/>
    <property type="molecule type" value="Genomic_DNA"/>
</dbReference>
<evidence type="ECO:0000256" key="7">
    <source>
        <dbReference type="ARBA" id="ARBA00029447"/>
    </source>
</evidence>
<keyword evidence="13" id="KW-1185">Reference proteome</keyword>
<keyword evidence="3 9" id="KW-0812">Transmembrane</keyword>
<dbReference type="Proteomes" id="UP000182569">
    <property type="component" value="Chromosome"/>
</dbReference>
<dbReference type="PANTHER" id="PTHR32089">
    <property type="entry name" value="METHYL-ACCEPTING CHEMOTAXIS PROTEIN MCPB"/>
    <property type="match status" value="1"/>
</dbReference>
<proteinExistence type="inferred from homology"/>
<dbReference type="KEGG" id="ceu:A7L45_05515"/>
<protein>
    <submittedName>
        <fullName evidence="12">Chemotaxis protein</fullName>
    </submittedName>
</protein>
<dbReference type="SUPFAM" id="SSF58104">
    <property type="entry name" value="Methyl-accepting chemotaxis protein (MCP) signaling domain"/>
    <property type="match status" value="1"/>
</dbReference>
<dbReference type="PROSITE" id="PS50111">
    <property type="entry name" value="CHEMOTAXIS_TRANSDUC_2"/>
    <property type="match status" value="1"/>
</dbReference>
<name>A0A1J0GDX8_9CLOT</name>
<gene>
    <name evidence="12" type="ORF">A7L45_05515</name>
</gene>